<dbReference type="PANTHER" id="PTHR43581:SF4">
    <property type="entry name" value="ATP_GTP PHOSPHATASE"/>
    <property type="match status" value="1"/>
</dbReference>
<dbReference type="Gene3D" id="3.40.50.300">
    <property type="entry name" value="P-loop containing nucleotide triphosphate hydrolases"/>
    <property type="match status" value="1"/>
</dbReference>
<comment type="caution">
    <text evidence="2">The sequence shown here is derived from an EMBL/GenBank/DDBJ whole genome shotgun (WGS) entry which is preliminary data.</text>
</comment>
<evidence type="ECO:0000313" key="2">
    <source>
        <dbReference type="EMBL" id="NME09472.1"/>
    </source>
</evidence>
<dbReference type="PANTHER" id="PTHR43581">
    <property type="entry name" value="ATP/GTP PHOSPHATASE"/>
    <property type="match status" value="1"/>
</dbReference>
<dbReference type="GO" id="GO:0016887">
    <property type="term" value="F:ATP hydrolysis activity"/>
    <property type="evidence" value="ECO:0007669"/>
    <property type="project" value="InterPro"/>
</dbReference>
<dbReference type="Proteomes" id="UP000573963">
    <property type="component" value="Unassembled WGS sequence"/>
</dbReference>
<dbReference type="InterPro" id="IPR027417">
    <property type="entry name" value="P-loop_NTPase"/>
</dbReference>
<protein>
    <submittedName>
        <fullName evidence="2">ATP-binding protein</fullName>
    </submittedName>
</protein>
<accession>A0AA44IH32</accession>
<dbReference type="InterPro" id="IPR051396">
    <property type="entry name" value="Bact_Antivir_Def_Nuclease"/>
</dbReference>
<sequence length="569" mass="65598">MDKLNKIIVNNYKSYNQLEIDMNHNINVLIGRNNSGKSSIIDVLNICNDIHLLENAIYNRTKLDLEINLEEQDLVVAFNKMSSEGSIGRERWEYAENFIGKNILVELNIERSFSDRSIKFNNVLSKSNDFYSEEVGISGSWNRLCKNIKNPINERKIIKLAAERDIYIEEDCEDSIDCDVNGRGATNMIHKFINSSSLDSKKVEVELLNALNLIMWPDSEFTDIVVQQVKENNKIFWEIFLEENNIRIPLSKCGSGLKTIILVLIKLLLVPTIRRINESKIIYAFEELENNLHPHLQRNLFNFIIDWVEEKGSTLFITTHSNVAINIFANLESAQLIHVSKQNGISKANSIDISKNHILNDLGNLASDILQSNGIIWVEGPSDRMYINKWIEIISEGQLKEHIHYQIMFYGGRLLSHLSLADRDDENCENDDLINLMLMNRNSIVVIDSDKRNPDKEINATKKRLKEECKKYDSICWITEGKEIENYVPKSVIDEVFSLESNTEFGKYMTIIDYINSISLGDGTKFEKNKVKYANDFLNLINIDNMGVYDLINRVTEIVGKIKEWNNIK</sequence>
<dbReference type="Pfam" id="PF13175">
    <property type="entry name" value="AAA_15"/>
    <property type="match status" value="1"/>
</dbReference>
<keyword evidence="2" id="KW-0067">ATP-binding</keyword>
<evidence type="ECO:0000313" key="3">
    <source>
        <dbReference type="Proteomes" id="UP000573963"/>
    </source>
</evidence>
<keyword evidence="2" id="KW-0547">Nucleotide-binding</keyword>
<dbReference type="GO" id="GO:0005524">
    <property type="term" value="F:ATP binding"/>
    <property type="evidence" value="ECO:0007669"/>
    <property type="project" value="UniProtKB-KW"/>
</dbReference>
<dbReference type="SUPFAM" id="SSF52540">
    <property type="entry name" value="P-loop containing nucleoside triphosphate hydrolases"/>
    <property type="match status" value="1"/>
</dbReference>
<gene>
    <name evidence="2" type="ORF">HF875_08065</name>
</gene>
<name>A0AA44IH32_PARBF</name>
<reference evidence="2 3" key="1">
    <citation type="submission" date="2020-04" db="EMBL/GenBank/DDBJ databases">
        <authorList>
            <person name="Hitch T.C.A."/>
            <person name="Wylensek D."/>
            <person name="Clavel T."/>
        </authorList>
    </citation>
    <scope>NUCLEOTIDE SEQUENCE [LARGE SCALE GENOMIC DNA]</scope>
    <source>
        <strain evidence="2 3">Med78_4-601-WT-2</strain>
    </source>
</reference>
<feature type="domain" description="Endonuclease GajA/Old nuclease/RecF-like AAA" evidence="1">
    <location>
        <begin position="3"/>
        <end position="322"/>
    </location>
</feature>
<dbReference type="RefSeq" id="WP_168932117.1">
    <property type="nucleotide sequence ID" value="NZ_JABAFD010000004.1"/>
</dbReference>
<dbReference type="AlphaFoldDB" id="A0AA44IH32"/>
<dbReference type="InterPro" id="IPR041685">
    <property type="entry name" value="AAA_GajA/Old/RecF-like"/>
</dbReference>
<organism evidence="2 3">
    <name type="scientific">Paraclostridium bifermentans</name>
    <name type="common">Clostridium bifermentans</name>
    <dbReference type="NCBI Taxonomy" id="1490"/>
    <lineage>
        <taxon>Bacteria</taxon>
        <taxon>Bacillati</taxon>
        <taxon>Bacillota</taxon>
        <taxon>Clostridia</taxon>
        <taxon>Peptostreptococcales</taxon>
        <taxon>Peptostreptococcaceae</taxon>
        <taxon>Paraclostridium</taxon>
    </lineage>
</organism>
<dbReference type="EMBL" id="JABAFD010000004">
    <property type="protein sequence ID" value="NME09472.1"/>
    <property type="molecule type" value="Genomic_DNA"/>
</dbReference>
<evidence type="ECO:0000259" key="1">
    <source>
        <dbReference type="Pfam" id="PF13175"/>
    </source>
</evidence>
<proteinExistence type="predicted"/>